<dbReference type="RefSeq" id="WP_377212172.1">
    <property type="nucleotide sequence ID" value="NZ_JBHTJV010000005.1"/>
</dbReference>
<evidence type="ECO:0000313" key="2">
    <source>
        <dbReference type="EMBL" id="MFD0916313.1"/>
    </source>
</evidence>
<sequence length="291" mass="33419">MRLFIAFAITLIASQAVFAFELKPYKDKLFAYPPVLETSDGGDFLRVAYDKQRDIYDRDSVPLRRVKDQYITPGLSFSRRVRSYDSPNGTQKYFTIGKRRNARVTVIYLYGKGGNRRQGVNDRTFGGNFNRLQVLMRDNDGVLVTPDYTDFKKRGTADIASLINEYRRRSPKTFLIVACGSMGGGVCWRLANSPATSNKIDGMFLLGSHWSNDFLDSLVVRERGKEIPLYFGHGSLDTVFQPRTQLDFFRRIKSINPGYPARFVMFETGKHGTPIRMVDWRREINWMLSAK</sequence>
<dbReference type="SUPFAM" id="SSF53474">
    <property type="entry name" value="alpha/beta-Hydrolases"/>
    <property type="match status" value="1"/>
</dbReference>
<evidence type="ECO:0000313" key="3">
    <source>
        <dbReference type="Proteomes" id="UP001597101"/>
    </source>
</evidence>
<keyword evidence="1" id="KW-0732">Signal</keyword>
<dbReference type="Proteomes" id="UP001597101">
    <property type="component" value="Unassembled WGS sequence"/>
</dbReference>
<dbReference type="GO" id="GO:0016787">
    <property type="term" value="F:hydrolase activity"/>
    <property type="evidence" value="ECO:0007669"/>
    <property type="project" value="UniProtKB-KW"/>
</dbReference>
<reference evidence="3" key="1">
    <citation type="journal article" date="2019" name="Int. J. Syst. Evol. Microbiol.">
        <title>The Global Catalogue of Microorganisms (GCM) 10K type strain sequencing project: providing services to taxonomists for standard genome sequencing and annotation.</title>
        <authorList>
            <consortium name="The Broad Institute Genomics Platform"/>
            <consortium name="The Broad Institute Genome Sequencing Center for Infectious Disease"/>
            <person name="Wu L."/>
            <person name="Ma J."/>
        </authorList>
    </citation>
    <scope>NUCLEOTIDE SEQUENCE [LARGE SCALE GENOMIC DNA]</scope>
    <source>
        <strain evidence="3">CCUG 60023</strain>
    </source>
</reference>
<dbReference type="EMBL" id="JBHTJV010000005">
    <property type="protein sequence ID" value="MFD0916313.1"/>
    <property type="molecule type" value="Genomic_DNA"/>
</dbReference>
<organism evidence="2 3">
    <name type="scientific">Pseudahrensia aquimaris</name>
    <dbReference type="NCBI Taxonomy" id="744461"/>
    <lineage>
        <taxon>Bacteria</taxon>
        <taxon>Pseudomonadati</taxon>
        <taxon>Pseudomonadota</taxon>
        <taxon>Alphaproteobacteria</taxon>
        <taxon>Hyphomicrobiales</taxon>
        <taxon>Ahrensiaceae</taxon>
        <taxon>Pseudahrensia</taxon>
    </lineage>
</organism>
<feature type="signal peptide" evidence="1">
    <location>
        <begin position="1"/>
        <end position="19"/>
    </location>
</feature>
<protein>
    <submittedName>
        <fullName evidence="2">Alpha/beta hydrolase</fullName>
    </submittedName>
</protein>
<accession>A0ABW3FF18</accession>
<name>A0ABW3FF18_9HYPH</name>
<keyword evidence="2" id="KW-0378">Hydrolase</keyword>
<comment type="caution">
    <text evidence="2">The sequence shown here is derived from an EMBL/GenBank/DDBJ whole genome shotgun (WGS) entry which is preliminary data.</text>
</comment>
<evidence type="ECO:0000256" key="1">
    <source>
        <dbReference type="SAM" id="SignalP"/>
    </source>
</evidence>
<keyword evidence="3" id="KW-1185">Reference proteome</keyword>
<proteinExistence type="predicted"/>
<dbReference type="Gene3D" id="3.40.50.1820">
    <property type="entry name" value="alpha/beta hydrolase"/>
    <property type="match status" value="1"/>
</dbReference>
<gene>
    <name evidence="2" type="ORF">ACFQ14_07840</name>
</gene>
<dbReference type="InterPro" id="IPR029058">
    <property type="entry name" value="AB_hydrolase_fold"/>
</dbReference>
<feature type="chain" id="PRO_5045064042" evidence="1">
    <location>
        <begin position="20"/>
        <end position="291"/>
    </location>
</feature>